<keyword evidence="6" id="KW-0324">Glycolysis</keyword>
<keyword evidence="9" id="KW-1185">Reference proteome</keyword>
<comment type="activity regulation">
    <text evidence="6">Non-allosteric.</text>
</comment>
<dbReference type="PRINTS" id="PR00476">
    <property type="entry name" value="PHFRCTKINASE"/>
</dbReference>
<dbReference type="Pfam" id="PF00365">
    <property type="entry name" value="PFK"/>
    <property type="match status" value="1"/>
</dbReference>
<dbReference type="Gene3D" id="3.40.50.450">
    <property type="match status" value="1"/>
</dbReference>
<feature type="site" description="Important for catalytic activity and substrate specificity; stabilizes the transition state when the phosphoryl donor is PPi; prevents ATP from binding by mimicking the alpha-phosphate group of ATP" evidence="6">
    <location>
        <position position="112"/>
    </location>
</feature>
<keyword evidence="2 6" id="KW-0808">Transferase</keyword>
<gene>
    <name evidence="6" type="primary">pfp</name>
    <name evidence="8" type="ORF">EI42_00005</name>
</gene>
<dbReference type="UniPathway" id="UPA00109">
    <property type="reaction ID" value="UER00182"/>
</dbReference>
<dbReference type="EMBL" id="QKUF01000001">
    <property type="protein sequence ID" value="PZW35842.1"/>
    <property type="molecule type" value="Genomic_DNA"/>
</dbReference>
<keyword evidence="4 6" id="KW-0418">Kinase</keyword>
<feature type="binding site" evidence="6">
    <location>
        <position position="243"/>
    </location>
    <ligand>
        <name>substrate</name>
    </ligand>
</feature>
<comment type="function">
    <text evidence="6">Catalyzes the phosphorylation of D-fructose 6-phosphate, the first committing step of glycolysis. Uses inorganic phosphate (PPi) as phosphoryl donor instead of ATP like common ATP-dependent phosphofructokinases (ATP-PFKs), which renders the reaction reversible, and can thus function both in glycolysis and gluconeogenesis. Consistently, PPi-PFK can replace the enzymes of both the forward (ATP-PFK) and reverse (fructose-bisphosphatase (FBPase)) reactions.</text>
</comment>
<dbReference type="AlphaFoldDB" id="A0A326UB86"/>
<name>A0A326UB86_THEHA</name>
<comment type="subcellular location">
    <subcellularLocation>
        <location evidence="6">Cytoplasm</location>
    </subcellularLocation>
</comment>
<comment type="caution">
    <text evidence="6">Lacks conserved residue(s) required for the propagation of feature annotation.</text>
</comment>
<dbReference type="Proteomes" id="UP000248806">
    <property type="component" value="Unassembled WGS sequence"/>
</dbReference>
<evidence type="ECO:0000256" key="4">
    <source>
        <dbReference type="ARBA" id="ARBA00022777"/>
    </source>
</evidence>
<feature type="binding site" evidence="6">
    <location>
        <position position="111"/>
    </location>
    <ligand>
        <name>Mg(2+)</name>
        <dbReference type="ChEBI" id="CHEBI:18420"/>
        <note>catalytic</note>
    </ligand>
</feature>
<comment type="cofactor">
    <cofactor evidence="1 6">
        <name>Mg(2+)</name>
        <dbReference type="ChEBI" id="CHEBI:18420"/>
    </cofactor>
</comment>
<evidence type="ECO:0000313" key="9">
    <source>
        <dbReference type="Proteomes" id="UP000248806"/>
    </source>
</evidence>
<comment type="similarity">
    <text evidence="6">Belongs to the phosphofructokinase type A (PFKA) family. PPi-dependent PFK group II subfamily. Clade 'B2' sub-subfamily.</text>
</comment>
<dbReference type="InterPro" id="IPR022953">
    <property type="entry name" value="ATP_PFK"/>
</dbReference>
<comment type="catalytic activity">
    <reaction evidence="6">
        <text>beta-D-fructose 6-phosphate + diphosphate = beta-D-fructose 1,6-bisphosphate + phosphate + H(+)</text>
        <dbReference type="Rhea" id="RHEA:13613"/>
        <dbReference type="ChEBI" id="CHEBI:15378"/>
        <dbReference type="ChEBI" id="CHEBI:32966"/>
        <dbReference type="ChEBI" id="CHEBI:33019"/>
        <dbReference type="ChEBI" id="CHEBI:43474"/>
        <dbReference type="ChEBI" id="CHEBI:57634"/>
        <dbReference type="EC" id="2.7.1.90"/>
    </reaction>
</comment>
<dbReference type="GO" id="GO:0047334">
    <property type="term" value="F:diphosphate-fructose-6-phosphate 1-phosphotransferase activity"/>
    <property type="evidence" value="ECO:0007669"/>
    <property type="project" value="UniProtKB-EC"/>
</dbReference>
<evidence type="ECO:0000259" key="7">
    <source>
        <dbReference type="Pfam" id="PF00365"/>
    </source>
</evidence>
<dbReference type="OrthoDB" id="9802503at2"/>
<accession>A0A326UB86</accession>
<dbReference type="RefSeq" id="WP_111319491.1">
    <property type="nucleotide sequence ID" value="NZ_BIFX01000001.1"/>
</dbReference>
<feature type="binding site" evidence="6">
    <location>
        <begin position="139"/>
        <end position="141"/>
    </location>
    <ligand>
        <name>substrate</name>
    </ligand>
</feature>
<keyword evidence="3 6" id="KW-0479">Metal-binding</keyword>
<dbReference type="InterPro" id="IPR035966">
    <property type="entry name" value="PKF_sf"/>
</dbReference>
<dbReference type="GO" id="GO:0003872">
    <property type="term" value="F:6-phosphofructokinase activity"/>
    <property type="evidence" value="ECO:0007669"/>
    <property type="project" value="UniProtKB-UniRule"/>
</dbReference>
<evidence type="ECO:0000256" key="1">
    <source>
        <dbReference type="ARBA" id="ARBA00001946"/>
    </source>
</evidence>
<dbReference type="PANTHER" id="PTHR45770">
    <property type="entry name" value="ATP-DEPENDENT 6-PHOSPHOFRUCTOKINASE 1"/>
    <property type="match status" value="1"/>
</dbReference>
<comment type="subunit">
    <text evidence="6">Homodimer.</text>
</comment>
<dbReference type="HAMAP" id="MF_01978">
    <property type="entry name" value="Phosphofructokinase_II_B2"/>
    <property type="match status" value="1"/>
</dbReference>
<feature type="site" description="Important for catalytic activity; stabilizes the transition state when the phosphoryl donor is PPi" evidence="6">
    <location>
        <position position="138"/>
    </location>
</feature>
<keyword evidence="6" id="KW-0963">Cytoplasm</keyword>
<proteinExistence type="inferred from homology"/>
<comment type="caution">
    <text evidence="8">The sequence shown here is derived from an EMBL/GenBank/DDBJ whole genome shotgun (WGS) entry which is preliminary data.</text>
</comment>
<dbReference type="Gene3D" id="3.40.50.460">
    <property type="entry name" value="Phosphofructokinase domain"/>
    <property type="match status" value="1"/>
</dbReference>
<feature type="domain" description="Phosphofructokinase" evidence="7">
    <location>
        <begin position="9"/>
        <end position="319"/>
    </location>
</feature>
<dbReference type="EC" id="2.7.1.90" evidence="6"/>
<sequence length="403" mass="44679">MFASQKGNLIIGQSGGATAVINASLVGAVDAALQDARIQGVYGMLHGIEGLLKEQIVDLRQQSPRLWQQLLHTPSAALGSCRYKLRDDDLPHVIDILRRYEIRYFLYIGGNDSADTAHRLAAAARAEQYELYTISVPKTIDNDLPFTDHCPGYGSAARFLTQATLDSTMNTLSMPWHYPIKIIETMGRNAGWLTAGTALARRDEDDAPHILLVPEQPFNADRFLSRVEAIYRKLGYVIIVTSEAIKDEQGQYLGAVGQAGVDAFHHPLLSGAAQTLVELVKQKLQLRARFEKPGDLQRMSAQNISATDQDEAYLVGKMATHAALQGESDKMVTLIRHDEPIYHCTTGLVELEQVANVQRLLPPEFLDDSKTMVTSAFYHYALPLIGEPIKPYARIDRTKVVQK</sequence>
<evidence type="ECO:0000256" key="3">
    <source>
        <dbReference type="ARBA" id="ARBA00022723"/>
    </source>
</evidence>
<evidence type="ECO:0000256" key="6">
    <source>
        <dbReference type="HAMAP-Rule" id="MF_01978"/>
    </source>
</evidence>
<dbReference type="InterPro" id="IPR000023">
    <property type="entry name" value="Phosphofructokinase_dom"/>
</dbReference>
<dbReference type="PIRSF" id="PIRSF036483">
    <property type="entry name" value="PFK_XF0274"/>
    <property type="match status" value="1"/>
</dbReference>
<dbReference type="InterPro" id="IPR011404">
    <property type="entry name" value="PPi-PFK"/>
</dbReference>
<dbReference type="GO" id="GO:0005737">
    <property type="term" value="C:cytoplasm"/>
    <property type="evidence" value="ECO:0007669"/>
    <property type="project" value="UniProtKB-SubCell"/>
</dbReference>
<dbReference type="GO" id="GO:0046872">
    <property type="term" value="F:metal ion binding"/>
    <property type="evidence" value="ECO:0007669"/>
    <property type="project" value="UniProtKB-KW"/>
</dbReference>
<evidence type="ECO:0000256" key="2">
    <source>
        <dbReference type="ARBA" id="ARBA00022679"/>
    </source>
</evidence>
<feature type="active site" description="Proton acceptor" evidence="6">
    <location>
        <position position="141"/>
    </location>
</feature>
<feature type="binding site" evidence="6">
    <location>
        <begin position="186"/>
        <end position="188"/>
    </location>
    <ligand>
        <name>substrate</name>
    </ligand>
</feature>
<feature type="binding site" evidence="6">
    <location>
        <position position="16"/>
    </location>
    <ligand>
        <name>diphosphate</name>
        <dbReference type="ChEBI" id="CHEBI:33019"/>
    </ligand>
</feature>
<dbReference type="NCBIfam" id="NF010675">
    <property type="entry name" value="PRK14072.1"/>
    <property type="match status" value="1"/>
</dbReference>
<dbReference type="GO" id="GO:0006002">
    <property type="term" value="P:fructose 6-phosphate metabolic process"/>
    <property type="evidence" value="ECO:0007669"/>
    <property type="project" value="InterPro"/>
</dbReference>
<organism evidence="8 9">
    <name type="scientific">Thermosporothrix hazakensis</name>
    <dbReference type="NCBI Taxonomy" id="644383"/>
    <lineage>
        <taxon>Bacteria</taxon>
        <taxon>Bacillati</taxon>
        <taxon>Chloroflexota</taxon>
        <taxon>Ktedonobacteria</taxon>
        <taxon>Ktedonobacterales</taxon>
        <taxon>Thermosporotrichaceae</taxon>
        <taxon>Thermosporothrix</taxon>
    </lineage>
</organism>
<dbReference type="InterPro" id="IPR050929">
    <property type="entry name" value="PFKA"/>
</dbReference>
<keyword evidence="5 6" id="KW-0460">Magnesium</keyword>
<evidence type="ECO:0000313" key="8">
    <source>
        <dbReference type="EMBL" id="PZW35842.1"/>
    </source>
</evidence>
<evidence type="ECO:0000256" key="5">
    <source>
        <dbReference type="ARBA" id="ARBA00022842"/>
    </source>
</evidence>
<dbReference type="SUPFAM" id="SSF53784">
    <property type="entry name" value="Phosphofructokinase"/>
    <property type="match status" value="1"/>
</dbReference>
<reference evidence="8 9" key="1">
    <citation type="submission" date="2018-06" db="EMBL/GenBank/DDBJ databases">
        <title>Genomic Encyclopedia of Archaeal and Bacterial Type Strains, Phase II (KMG-II): from individual species to whole genera.</title>
        <authorList>
            <person name="Goeker M."/>
        </authorList>
    </citation>
    <scope>NUCLEOTIDE SEQUENCE [LARGE SCALE GENOMIC DNA]</scope>
    <source>
        <strain evidence="8 9">ATCC BAA-1881</strain>
    </source>
</reference>
<comment type="pathway">
    <text evidence="6">Carbohydrate degradation; glycolysis; D-glyceraldehyde 3-phosphate and glycerone phosphate from D-glucose: step 3/4.</text>
</comment>
<protein>
    <recommendedName>
        <fullName evidence="6">Pyrophosphate--fructose 6-phosphate 1-phosphotransferase</fullName>
        <ecNumber evidence="6">2.7.1.90</ecNumber>
    </recommendedName>
    <alternativeName>
        <fullName evidence="6">6-phosphofructokinase, pyrophosphate dependent</fullName>
    </alternativeName>
    <alternativeName>
        <fullName evidence="6">PPi-dependent phosphofructokinase</fullName>
        <shortName evidence="6">PPi-PFK</shortName>
    </alternativeName>
    <alternativeName>
        <fullName evidence="6">Pyrophosphate-dependent 6-phosphofructose-1-kinase</fullName>
    </alternativeName>
</protein>